<dbReference type="RefSeq" id="WP_092627028.1">
    <property type="nucleotide sequence ID" value="NZ_FNFM01000003.1"/>
</dbReference>
<dbReference type="EMBL" id="FNFM01000003">
    <property type="protein sequence ID" value="SDJ97221.1"/>
    <property type="molecule type" value="Genomic_DNA"/>
</dbReference>
<feature type="domain" description="Mycothiol-dependent maleylpyruvate isomerase metal-binding" evidence="1">
    <location>
        <begin position="15"/>
        <end position="53"/>
    </location>
</feature>
<evidence type="ECO:0000259" key="1">
    <source>
        <dbReference type="Pfam" id="PF11716"/>
    </source>
</evidence>
<dbReference type="OrthoDB" id="154293at2"/>
<gene>
    <name evidence="2" type="ORF">SAMN04487820_103225</name>
</gene>
<dbReference type="InterPro" id="IPR024344">
    <property type="entry name" value="MDMPI_metal-binding"/>
</dbReference>
<accession>A0A1G8Y360</accession>
<keyword evidence="3" id="KW-1185">Reference proteome</keyword>
<evidence type="ECO:0000313" key="3">
    <source>
        <dbReference type="Proteomes" id="UP000199213"/>
    </source>
</evidence>
<dbReference type="InterPro" id="IPR034660">
    <property type="entry name" value="DinB/YfiT-like"/>
</dbReference>
<organism evidence="2 3">
    <name type="scientific">Actinopolyspora mzabensis</name>
    <dbReference type="NCBI Taxonomy" id="995066"/>
    <lineage>
        <taxon>Bacteria</taxon>
        <taxon>Bacillati</taxon>
        <taxon>Actinomycetota</taxon>
        <taxon>Actinomycetes</taxon>
        <taxon>Actinopolysporales</taxon>
        <taxon>Actinopolysporaceae</taxon>
        <taxon>Actinopolyspora</taxon>
    </lineage>
</organism>
<reference evidence="3" key="1">
    <citation type="submission" date="2016-10" db="EMBL/GenBank/DDBJ databases">
        <authorList>
            <person name="Varghese N."/>
            <person name="Submissions S."/>
        </authorList>
    </citation>
    <scope>NUCLEOTIDE SEQUENCE [LARGE SCALE GENOMIC DNA]</scope>
    <source>
        <strain evidence="3">DSM 45460</strain>
    </source>
</reference>
<sequence>MNYATQEHDNETLYREVRRNISQLVRSFPEACDRVVPSCPDWTVRDLISHLVDICGLVIERISGDTPHLASKDTDDITRLMGIWESVGTQVENMMRDDHGNSALMVMDAFTHELDLHHALGTSPREDHPAFFRSFEVLVSGVSESVAEHELPAVIVQLERREWKLGNGEPRNTVTGGHYDLYRSFAGRRSNRQINALSWGSDPVSWLPAFTWKAFSPPVVDVEPHPSGWTFR</sequence>
<dbReference type="AlphaFoldDB" id="A0A1G8Y360"/>
<proteinExistence type="predicted"/>
<dbReference type="SUPFAM" id="SSF109854">
    <property type="entry name" value="DinB/YfiT-like putative metalloenzymes"/>
    <property type="match status" value="1"/>
</dbReference>
<name>A0A1G8Y360_ACTMZ</name>
<dbReference type="Proteomes" id="UP000199213">
    <property type="component" value="Unassembled WGS sequence"/>
</dbReference>
<evidence type="ECO:0000313" key="2">
    <source>
        <dbReference type="EMBL" id="SDJ97221.1"/>
    </source>
</evidence>
<dbReference type="Gene3D" id="1.20.120.450">
    <property type="entry name" value="dinb family like domain"/>
    <property type="match status" value="1"/>
</dbReference>
<protein>
    <submittedName>
        <fullName evidence="2">TIGR03083 family protein</fullName>
    </submittedName>
</protein>
<dbReference type="Pfam" id="PF11716">
    <property type="entry name" value="MDMPI_N"/>
    <property type="match status" value="1"/>
</dbReference>
<dbReference type="GO" id="GO:0046872">
    <property type="term" value="F:metal ion binding"/>
    <property type="evidence" value="ECO:0007669"/>
    <property type="project" value="InterPro"/>
</dbReference>